<organism evidence="1 2">
    <name type="scientific">Clostridium boliviensis</name>
    <dbReference type="NCBI Taxonomy" id="318465"/>
    <lineage>
        <taxon>Bacteria</taxon>
        <taxon>Bacillati</taxon>
        <taxon>Bacillota</taxon>
        <taxon>Clostridia</taxon>
        <taxon>Eubacteriales</taxon>
        <taxon>Clostridiaceae</taxon>
        <taxon>Clostridium</taxon>
    </lineage>
</organism>
<sequence length="120" mass="14782">MRTISKKIRIWHYNNKKKPWRNFKWAFDPPKKRRGLYCLLYCCLVLEGVFLLPWERDKICGELKKLYTVREDIIEETRKELPFEDETKTELRERGISMDLKEGEIKLWQRVERQIFDESD</sequence>
<keyword evidence="2" id="KW-1185">Reference proteome</keyword>
<reference evidence="1 2" key="1">
    <citation type="submission" date="2023-10" db="EMBL/GenBank/DDBJ databases">
        <title>A novel Glycoside Hydrolase 43-Like Enzyme from Clostrdium boliviensis is an Endo-xylanase, and a Candidate for Xylooligosaccharides Production from Different Xylan Substrates.</title>
        <authorList>
            <person name="Alvarez M.T."/>
            <person name="Rocabado-Villegas L.R."/>
            <person name="Salas-Veizaga D.M."/>
            <person name="Linares-Pasten J.A."/>
            <person name="Gudmundsdottir E.E."/>
            <person name="Hreggvidsson G.O."/>
            <person name="Adlercreutz P."/>
            <person name="Nordberg Karlsson E."/>
        </authorList>
    </citation>
    <scope>NUCLEOTIDE SEQUENCE [LARGE SCALE GENOMIC DNA]</scope>
    <source>
        <strain evidence="1 2">E-1</strain>
    </source>
</reference>
<evidence type="ECO:0008006" key="3">
    <source>
        <dbReference type="Google" id="ProtNLM"/>
    </source>
</evidence>
<dbReference type="EMBL" id="JAWONS010000099">
    <property type="protein sequence ID" value="MDW2796846.1"/>
    <property type="molecule type" value="Genomic_DNA"/>
</dbReference>
<accession>A0ABU4GGZ7</accession>
<comment type="caution">
    <text evidence="1">The sequence shown here is derived from an EMBL/GenBank/DDBJ whole genome shotgun (WGS) entry which is preliminary data.</text>
</comment>
<gene>
    <name evidence="1" type="ORF">RZO55_04540</name>
</gene>
<evidence type="ECO:0000313" key="2">
    <source>
        <dbReference type="Proteomes" id="UP001276854"/>
    </source>
</evidence>
<dbReference type="Proteomes" id="UP001276854">
    <property type="component" value="Unassembled WGS sequence"/>
</dbReference>
<proteinExistence type="predicted"/>
<evidence type="ECO:0000313" key="1">
    <source>
        <dbReference type="EMBL" id="MDW2796846.1"/>
    </source>
</evidence>
<name>A0ABU4GGZ7_9CLOT</name>
<dbReference type="RefSeq" id="WP_318063109.1">
    <property type="nucleotide sequence ID" value="NZ_JAWONS010000099.1"/>
</dbReference>
<protein>
    <recommendedName>
        <fullName evidence="3">Septum formation initiator family protein</fullName>
    </recommendedName>
</protein>